<evidence type="ECO:0000313" key="13">
    <source>
        <dbReference type="EMBL" id="SMC19636.1"/>
    </source>
</evidence>
<dbReference type="GO" id="GO:0009231">
    <property type="term" value="P:riboflavin biosynthetic process"/>
    <property type="evidence" value="ECO:0007669"/>
    <property type="project" value="UniProtKB-KW"/>
</dbReference>
<dbReference type="InterPro" id="IPR017938">
    <property type="entry name" value="Riboflavin_synthase-like_b-brl"/>
</dbReference>
<dbReference type="Gene3D" id="2.40.30.20">
    <property type="match status" value="2"/>
</dbReference>
<dbReference type="NCBIfam" id="NF006767">
    <property type="entry name" value="PRK09289.1"/>
    <property type="match status" value="1"/>
</dbReference>
<evidence type="ECO:0000256" key="8">
    <source>
        <dbReference type="ARBA" id="ARBA00022679"/>
    </source>
</evidence>
<organism evidence="13 14">
    <name type="scientific">Desulfacinum hydrothermale DSM 13146</name>
    <dbReference type="NCBI Taxonomy" id="1121390"/>
    <lineage>
        <taxon>Bacteria</taxon>
        <taxon>Pseudomonadati</taxon>
        <taxon>Thermodesulfobacteriota</taxon>
        <taxon>Syntrophobacteria</taxon>
        <taxon>Syntrophobacterales</taxon>
        <taxon>Syntrophobacteraceae</taxon>
        <taxon>Desulfacinum</taxon>
    </lineage>
</organism>
<feature type="domain" description="Lumazine-binding" evidence="12">
    <location>
        <begin position="97"/>
        <end position="193"/>
    </location>
</feature>
<feature type="repeat" description="Lumazine-binding" evidence="11">
    <location>
        <begin position="97"/>
        <end position="193"/>
    </location>
</feature>
<sequence length="220" mass="23695">MFTGLVEGTGTLLRIDRRGPDARMALRADFDPEGFTLGESIAVDGACLTVVSFEGRTFSVDVSAETLSRTTLGSKSPGARFNLERALRLGDRLGGHLVTGHIDGLGTLQDRAMEGRSWKLTFAIPPELSRYVVPKGSIAINGVSLTVNTCEPGRFYVNVIPHTADVTTIGQLKIGEEVNIETDIIGKYVERLLKGYDAQDKADSPSPGIDTAFLVEHGFL</sequence>
<evidence type="ECO:0000256" key="5">
    <source>
        <dbReference type="ARBA" id="ARBA00012827"/>
    </source>
</evidence>
<dbReference type="FunFam" id="2.40.30.20:FF:000003">
    <property type="entry name" value="Riboflavin synthase, alpha subunit"/>
    <property type="match status" value="1"/>
</dbReference>
<evidence type="ECO:0000256" key="3">
    <source>
        <dbReference type="ARBA" id="ARBA00004887"/>
    </source>
</evidence>
<evidence type="ECO:0000256" key="10">
    <source>
        <dbReference type="NCBIfam" id="TIGR00187"/>
    </source>
</evidence>
<protein>
    <recommendedName>
        <fullName evidence="6 10">Riboflavin synthase</fullName>
        <ecNumber evidence="5 10">2.5.1.9</ecNumber>
    </recommendedName>
</protein>
<evidence type="ECO:0000256" key="2">
    <source>
        <dbReference type="ARBA" id="ARBA00002803"/>
    </source>
</evidence>
<evidence type="ECO:0000256" key="11">
    <source>
        <dbReference type="PROSITE-ProRule" id="PRU00524"/>
    </source>
</evidence>
<dbReference type="AlphaFoldDB" id="A0A1W1X6S3"/>
<dbReference type="PIRSF" id="PIRSF000498">
    <property type="entry name" value="Riboflavin_syn_A"/>
    <property type="match status" value="1"/>
</dbReference>
<dbReference type="Pfam" id="PF00677">
    <property type="entry name" value="Lum_binding"/>
    <property type="match status" value="2"/>
</dbReference>
<dbReference type="RefSeq" id="WP_084056383.1">
    <property type="nucleotide sequence ID" value="NZ_FWXF01000002.1"/>
</dbReference>
<dbReference type="EMBL" id="FWXF01000002">
    <property type="protein sequence ID" value="SMC19636.1"/>
    <property type="molecule type" value="Genomic_DNA"/>
</dbReference>
<dbReference type="OrthoDB" id="9788537at2"/>
<dbReference type="PANTHER" id="PTHR21098">
    <property type="entry name" value="RIBOFLAVIN SYNTHASE ALPHA CHAIN"/>
    <property type="match status" value="1"/>
</dbReference>
<evidence type="ECO:0000256" key="4">
    <source>
        <dbReference type="ARBA" id="ARBA00011233"/>
    </source>
</evidence>
<evidence type="ECO:0000256" key="1">
    <source>
        <dbReference type="ARBA" id="ARBA00000968"/>
    </source>
</evidence>
<dbReference type="InterPro" id="IPR026017">
    <property type="entry name" value="Lumazine-bd_dom"/>
</dbReference>
<dbReference type="InterPro" id="IPR001783">
    <property type="entry name" value="Lumazine-bd"/>
</dbReference>
<dbReference type="PROSITE" id="PS51177">
    <property type="entry name" value="LUMAZINE_BIND"/>
    <property type="match status" value="2"/>
</dbReference>
<feature type="domain" description="Lumazine-binding" evidence="12">
    <location>
        <begin position="1"/>
        <end position="96"/>
    </location>
</feature>
<reference evidence="13 14" key="1">
    <citation type="submission" date="2017-04" db="EMBL/GenBank/DDBJ databases">
        <authorList>
            <person name="Afonso C.L."/>
            <person name="Miller P.J."/>
            <person name="Scott M.A."/>
            <person name="Spackman E."/>
            <person name="Goraichik I."/>
            <person name="Dimitrov K.M."/>
            <person name="Suarez D.L."/>
            <person name="Swayne D.E."/>
        </authorList>
    </citation>
    <scope>NUCLEOTIDE SEQUENCE [LARGE SCALE GENOMIC DNA]</scope>
    <source>
        <strain evidence="13 14">DSM 13146</strain>
    </source>
</reference>
<dbReference type="PANTHER" id="PTHR21098:SF12">
    <property type="entry name" value="RIBOFLAVIN SYNTHASE"/>
    <property type="match status" value="1"/>
</dbReference>
<dbReference type="InterPro" id="IPR023366">
    <property type="entry name" value="ATP_synth_asu-like_sf"/>
</dbReference>
<feature type="repeat" description="Lumazine-binding" evidence="11">
    <location>
        <begin position="1"/>
        <end position="96"/>
    </location>
</feature>
<dbReference type="NCBIfam" id="TIGR00187">
    <property type="entry name" value="ribE"/>
    <property type="match status" value="1"/>
</dbReference>
<evidence type="ECO:0000256" key="9">
    <source>
        <dbReference type="ARBA" id="ARBA00022737"/>
    </source>
</evidence>
<evidence type="ECO:0000256" key="6">
    <source>
        <dbReference type="ARBA" id="ARBA00013950"/>
    </source>
</evidence>
<dbReference type="EC" id="2.5.1.9" evidence="5 10"/>
<gene>
    <name evidence="13" type="ORF">SAMN02746041_00738</name>
</gene>
<keyword evidence="7" id="KW-0686">Riboflavin biosynthesis</keyword>
<name>A0A1W1X6S3_9BACT</name>
<keyword evidence="14" id="KW-1185">Reference proteome</keyword>
<evidence type="ECO:0000313" key="14">
    <source>
        <dbReference type="Proteomes" id="UP000192783"/>
    </source>
</evidence>
<dbReference type="FunFam" id="2.40.30.20:FF:000004">
    <property type="entry name" value="Riboflavin synthase, alpha subunit"/>
    <property type="match status" value="1"/>
</dbReference>
<comment type="catalytic activity">
    <reaction evidence="1">
        <text>2 6,7-dimethyl-8-(1-D-ribityl)lumazine + H(+) = 5-amino-6-(D-ribitylamino)uracil + riboflavin</text>
        <dbReference type="Rhea" id="RHEA:20772"/>
        <dbReference type="ChEBI" id="CHEBI:15378"/>
        <dbReference type="ChEBI" id="CHEBI:15934"/>
        <dbReference type="ChEBI" id="CHEBI:57986"/>
        <dbReference type="ChEBI" id="CHEBI:58201"/>
        <dbReference type="EC" id="2.5.1.9"/>
    </reaction>
</comment>
<comment type="pathway">
    <text evidence="3">Cofactor biosynthesis; riboflavin biosynthesis; riboflavin from 2-hydroxy-3-oxobutyl phosphate and 5-amino-6-(D-ribitylamino)uracil: step 2/2.</text>
</comment>
<proteinExistence type="predicted"/>
<keyword evidence="9" id="KW-0677">Repeat</keyword>
<evidence type="ECO:0000259" key="12">
    <source>
        <dbReference type="PROSITE" id="PS51177"/>
    </source>
</evidence>
<dbReference type="STRING" id="1121390.SAMN02746041_00738"/>
<evidence type="ECO:0000256" key="7">
    <source>
        <dbReference type="ARBA" id="ARBA00022619"/>
    </source>
</evidence>
<keyword evidence="8" id="KW-0808">Transferase</keyword>
<dbReference type="SUPFAM" id="SSF63380">
    <property type="entry name" value="Riboflavin synthase domain-like"/>
    <property type="match status" value="2"/>
</dbReference>
<comment type="subunit">
    <text evidence="4">Homotrimer.</text>
</comment>
<dbReference type="GO" id="GO:0004746">
    <property type="term" value="F:riboflavin synthase activity"/>
    <property type="evidence" value="ECO:0007669"/>
    <property type="project" value="UniProtKB-UniRule"/>
</dbReference>
<accession>A0A1W1X6S3</accession>
<comment type="function">
    <text evidence="2">Catalyzes the dismutation of two molecules of 6,7-dimethyl-8-ribityllumazine, resulting in the formation of riboflavin and 5-amino-6-(D-ribitylamino)uracil.</text>
</comment>
<dbReference type="Proteomes" id="UP000192783">
    <property type="component" value="Unassembled WGS sequence"/>
</dbReference>
<dbReference type="CDD" id="cd00402">
    <property type="entry name" value="Riboflavin_synthase_like"/>
    <property type="match status" value="1"/>
</dbReference>